<keyword evidence="5" id="KW-1185">Reference proteome</keyword>
<protein>
    <submittedName>
        <fullName evidence="4">NADPH2:quinone reductase</fullName>
        <ecNumber evidence="4">1.6.5.5</ecNumber>
    </submittedName>
</protein>
<evidence type="ECO:0000256" key="2">
    <source>
        <dbReference type="ARBA" id="ARBA00023002"/>
    </source>
</evidence>
<dbReference type="SUPFAM" id="SSF51735">
    <property type="entry name" value="NAD(P)-binding Rossmann-fold domains"/>
    <property type="match status" value="1"/>
</dbReference>
<dbReference type="Proteomes" id="UP000535182">
    <property type="component" value="Unassembled WGS sequence"/>
</dbReference>
<dbReference type="AlphaFoldDB" id="A0A9X0QHY0"/>
<dbReference type="InterPro" id="IPR011032">
    <property type="entry name" value="GroES-like_sf"/>
</dbReference>
<keyword evidence="1" id="KW-0521">NADP</keyword>
<dbReference type="GO" id="GO:0008270">
    <property type="term" value="F:zinc ion binding"/>
    <property type="evidence" value="ECO:0007669"/>
    <property type="project" value="InterPro"/>
</dbReference>
<dbReference type="InterPro" id="IPR013154">
    <property type="entry name" value="ADH-like_N"/>
</dbReference>
<evidence type="ECO:0000256" key="1">
    <source>
        <dbReference type="ARBA" id="ARBA00022857"/>
    </source>
</evidence>
<dbReference type="PROSITE" id="PS01162">
    <property type="entry name" value="QOR_ZETA_CRYSTAL"/>
    <property type="match status" value="1"/>
</dbReference>
<keyword evidence="2 4" id="KW-0560">Oxidoreductase</keyword>
<dbReference type="GO" id="GO:0070402">
    <property type="term" value="F:NADPH binding"/>
    <property type="evidence" value="ECO:0007669"/>
    <property type="project" value="TreeGrafter"/>
</dbReference>
<proteinExistence type="predicted"/>
<dbReference type="InterPro" id="IPR020843">
    <property type="entry name" value="ER"/>
</dbReference>
<dbReference type="InterPro" id="IPR036291">
    <property type="entry name" value="NAD(P)-bd_dom_sf"/>
</dbReference>
<dbReference type="SUPFAM" id="SSF50129">
    <property type="entry name" value="GroES-like"/>
    <property type="match status" value="1"/>
</dbReference>
<dbReference type="GO" id="GO:0035925">
    <property type="term" value="F:mRNA 3'-UTR AU-rich region binding"/>
    <property type="evidence" value="ECO:0007669"/>
    <property type="project" value="TreeGrafter"/>
</dbReference>
<dbReference type="PANTHER" id="PTHR48106">
    <property type="entry name" value="QUINONE OXIDOREDUCTASE PIG3-RELATED"/>
    <property type="match status" value="1"/>
</dbReference>
<evidence type="ECO:0000313" key="5">
    <source>
        <dbReference type="Proteomes" id="UP000535182"/>
    </source>
</evidence>
<dbReference type="EC" id="1.6.5.5" evidence="4"/>
<dbReference type="Gene3D" id="3.90.180.10">
    <property type="entry name" value="Medium-chain alcohol dehydrogenases, catalytic domain"/>
    <property type="match status" value="1"/>
</dbReference>
<dbReference type="RefSeq" id="WP_260698441.1">
    <property type="nucleotide sequence ID" value="NZ_JACHEB010000011.1"/>
</dbReference>
<dbReference type="Gene3D" id="3.40.50.720">
    <property type="entry name" value="NAD(P)-binding Rossmann-like Domain"/>
    <property type="match status" value="1"/>
</dbReference>
<gene>
    <name evidence="4" type="ORF">HDF14_004240</name>
</gene>
<dbReference type="SMART" id="SM00829">
    <property type="entry name" value="PKS_ER"/>
    <property type="match status" value="1"/>
</dbReference>
<dbReference type="Pfam" id="PF08240">
    <property type="entry name" value="ADH_N"/>
    <property type="match status" value="1"/>
</dbReference>
<sequence>MNKAIGSLQNDVSLKTSRQSLAMLYPEPAMQAIQILTTGAADVLTLADLPMPTPGPGEALIRIEASGVNFIDTYFREGRYPAKLPYTLGQEAAGTIVSVASDVTTFQPGDRVAWCLIPGTYAQLAVAPAARLVAIPNGVTTQQAAAAILQGMTADYLLRAAYPVQSGDEVLIHAGAGGTGLLFIQLAKALGARVITTVSTEEKATLARAAGADEIIFYTQEDFAAKVKILTGNKGLPVVYDSVGKTTFEQSLQCLRPRGVMVLFGGSSGAVPPFDLIRLSTMGSLFITRPTLKDYIATRADLETRANDVFDAIANGTLRLRVEHVYPLADAAQAHRDLESRRTTGKILLIP</sequence>
<dbReference type="EMBL" id="JACHEB010000011">
    <property type="protein sequence ID" value="MBB5330604.1"/>
    <property type="molecule type" value="Genomic_DNA"/>
</dbReference>
<dbReference type="Pfam" id="PF00107">
    <property type="entry name" value="ADH_zinc_N"/>
    <property type="match status" value="1"/>
</dbReference>
<dbReference type="GO" id="GO:0003960">
    <property type="term" value="F:quinone reductase (NADPH) activity"/>
    <property type="evidence" value="ECO:0007669"/>
    <property type="project" value="UniProtKB-EC"/>
</dbReference>
<feature type="domain" description="Enoyl reductase (ER)" evidence="3">
    <location>
        <begin position="39"/>
        <end position="349"/>
    </location>
</feature>
<dbReference type="PANTHER" id="PTHR48106:SF13">
    <property type="entry name" value="QUINONE OXIDOREDUCTASE-RELATED"/>
    <property type="match status" value="1"/>
</dbReference>
<dbReference type="FunFam" id="3.40.50.720:FF:000053">
    <property type="entry name" value="Quinone oxidoreductase 1"/>
    <property type="match status" value="1"/>
</dbReference>
<name>A0A9X0QHY0_9BACT</name>
<evidence type="ECO:0000313" key="4">
    <source>
        <dbReference type="EMBL" id="MBB5330604.1"/>
    </source>
</evidence>
<organism evidence="4 5">
    <name type="scientific">Tunturiibacter gelidiferens</name>
    <dbReference type="NCBI Taxonomy" id="3069689"/>
    <lineage>
        <taxon>Bacteria</taxon>
        <taxon>Pseudomonadati</taxon>
        <taxon>Acidobacteriota</taxon>
        <taxon>Terriglobia</taxon>
        <taxon>Terriglobales</taxon>
        <taxon>Acidobacteriaceae</taxon>
        <taxon>Tunturiibacter</taxon>
    </lineage>
</organism>
<dbReference type="GO" id="GO:0005829">
    <property type="term" value="C:cytosol"/>
    <property type="evidence" value="ECO:0007669"/>
    <property type="project" value="TreeGrafter"/>
</dbReference>
<dbReference type="InterPro" id="IPR013149">
    <property type="entry name" value="ADH-like_C"/>
</dbReference>
<accession>A0A9X0QHY0</accession>
<dbReference type="InterPro" id="IPR047618">
    <property type="entry name" value="QOR-like"/>
</dbReference>
<comment type="caution">
    <text evidence="4">The sequence shown here is derived from an EMBL/GenBank/DDBJ whole genome shotgun (WGS) entry which is preliminary data.</text>
</comment>
<evidence type="ECO:0000259" key="3">
    <source>
        <dbReference type="SMART" id="SM00829"/>
    </source>
</evidence>
<dbReference type="CDD" id="cd05286">
    <property type="entry name" value="QOR2"/>
    <property type="match status" value="1"/>
</dbReference>
<reference evidence="4 5" key="1">
    <citation type="submission" date="2020-08" db="EMBL/GenBank/DDBJ databases">
        <title>Genomic Encyclopedia of Type Strains, Phase IV (KMG-V): Genome sequencing to study the core and pangenomes of soil and plant-associated prokaryotes.</title>
        <authorList>
            <person name="Whitman W."/>
        </authorList>
    </citation>
    <scope>NUCLEOTIDE SEQUENCE [LARGE SCALE GENOMIC DNA]</scope>
    <source>
        <strain evidence="4 5">X5P2</strain>
    </source>
</reference>
<dbReference type="InterPro" id="IPR002364">
    <property type="entry name" value="Quin_OxRdtase/zeta-crystal_CS"/>
</dbReference>